<proteinExistence type="inferred from homology"/>
<dbReference type="GO" id="GO:0006260">
    <property type="term" value="P:DNA replication"/>
    <property type="evidence" value="ECO:0007669"/>
    <property type="project" value="TreeGrafter"/>
</dbReference>
<dbReference type="GO" id="GO:0005524">
    <property type="term" value="F:ATP binding"/>
    <property type="evidence" value="ECO:0007669"/>
    <property type="project" value="UniProtKB-KW"/>
</dbReference>
<feature type="domain" description="AAA+ ATPase" evidence="5">
    <location>
        <begin position="105"/>
        <end position="238"/>
    </location>
</feature>
<dbReference type="PANTHER" id="PTHR30050">
    <property type="entry name" value="CHROMOSOMAL REPLICATION INITIATOR PROTEIN DNAA"/>
    <property type="match status" value="1"/>
</dbReference>
<dbReference type="PANTHER" id="PTHR30050:SF4">
    <property type="entry name" value="ATP-BINDING PROTEIN RV3427C IN INSERTION SEQUENCE-RELATED"/>
    <property type="match status" value="1"/>
</dbReference>
<dbReference type="Pfam" id="PF01695">
    <property type="entry name" value="IstB_IS21"/>
    <property type="match status" value="1"/>
</dbReference>
<evidence type="ECO:0000313" key="7">
    <source>
        <dbReference type="Proteomes" id="UP000676246"/>
    </source>
</evidence>
<dbReference type="PIRSF" id="PIRSF003073">
    <property type="entry name" value="DNAC_TnpB_IstB"/>
    <property type="match status" value="1"/>
</dbReference>
<dbReference type="EMBL" id="JAGQDD010000042">
    <property type="protein sequence ID" value="MBQ0933668.1"/>
    <property type="molecule type" value="Genomic_DNA"/>
</dbReference>
<protein>
    <submittedName>
        <fullName evidence="6">IS21-like element helper ATPase IstB</fullName>
    </submittedName>
</protein>
<name>A0A940YGB5_9BURK</name>
<comment type="similarity">
    <text evidence="1">Belongs to the IS21/IS1162 putative ATP-binding protein family.</text>
</comment>
<gene>
    <name evidence="6" type="primary">istB</name>
    <name evidence="6" type="ORF">KAK03_24640</name>
</gene>
<dbReference type="InterPro" id="IPR028350">
    <property type="entry name" value="DNAC/IstB-like"/>
</dbReference>
<evidence type="ECO:0000256" key="4">
    <source>
        <dbReference type="SAM" id="MobiDB-lite"/>
    </source>
</evidence>
<dbReference type="Gene3D" id="3.40.50.300">
    <property type="entry name" value="P-loop containing nucleotide triphosphate hydrolases"/>
    <property type="match status" value="1"/>
</dbReference>
<keyword evidence="7" id="KW-1185">Reference proteome</keyword>
<dbReference type="InterPro" id="IPR003593">
    <property type="entry name" value="AAA+_ATPase"/>
</dbReference>
<dbReference type="InterPro" id="IPR002611">
    <property type="entry name" value="IstB_ATP-bd"/>
</dbReference>
<comment type="caution">
    <text evidence="6">The sequence shown here is derived from an EMBL/GenBank/DDBJ whole genome shotgun (WGS) entry which is preliminary data.</text>
</comment>
<dbReference type="SUPFAM" id="SSF52540">
    <property type="entry name" value="P-loop containing nucleoside triphosphate hydrolases"/>
    <property type="match status" value="1"/>
</dbReference>
<keyword evidence="3" id="KW-0067">ATP-binding</keyword>
<dbReference type="NCBIfam" id="NF038214">
    <property type="entry name" value="IS21_help_AAA"/>
    <property type="match status" value="1"/>
</dbReference>
<evidence type="ECO:0000259" key="5">
    <source>
        <dbReference type="SMART" id="SM00382"/>
    </source>
</evidence>
<organism evidence="6 7">
    <name type="scientific">Ideonella alba</name>
    <dbReference type="NCBI Taxonomy" id="2824118"/>
    <lineage>
        <taxon>Bacteria</taxon>
        <taxon>Pseudomonadati</taxon>
        <taxon>Pseudomonadota</taxon>
        <taxon>Betaproteobacteria</taxon>
        <taxon>Burkholderiales</taxon>
        <taxon>Sphaerotilaceae</taxon>
        <taxon>Ideonella</taxon>
    </lineage>
</organism>
<keyword evidence="2" id="KW-0547">Nucleotide-binding</keyword>
<dbReference type="RefSeq" id="WP_210857333.1">
    <property type="nucleotide sequence ID" value="NZ_JAGQDD010000042.1"/>
</dbReference>
<evidence type="ECO:0000256" key="1">
    <source>
        <dbReference type="ARBA" id="ARBA00008059"/>
    </source>
</evidence>
<sequence>MSSNTPPNTTDRIRRHLVGLKMPRALEALQTTLARIEQGEVTALEAIEALLGEEYSTRESRRIKMALQTARLSTVKTISGYDFSFQPSLDRNRVLALADLDFVERRQCVHFLGPPGTGKSHLAIALGFEAVKAGKSVFFATLAELVDSMRKAEREGKLRDRVKFLSRYSLLIVDEIGYLPVGSGGGNLFFQLVNACYERCAMIMTGNRGFGEWADIFGDAVVATALLDRLLHHAVVIPIEGNSYRLREHAALIPEHMRTRHALSDPGAAIPIKRRPGRPRKEPIASIPG</sequence>
<accession>A0A940YGB5</accession>
<reference evidence="6 7" key="1">
    <citation type="submission" date="2021-04" db="EMBL/GenBank/DDBJ databases">
        <title>The genome sequence of Ideonella sp. 3Y2.</title>
        <authorList>
            <person name="Liu Y."/>
        </authorList>
    </citation>
    <scope>NUCLEOTIDE SEQUENCE [LARGE SCALE GENOMIC DNA]</scope>
    <source>
        <strain evidence="6 7">3Y2</strain>
    </source>
</reference>
<evidence type="ECO:0000256" key="2">
    <source>
        <dbReference type="ARBA" id="ARBA00022741"/>
    </source>
</evidence>
<dbReference type="InterPro" id="IPR047661">
    <property type="entry name" value="IstB"/>
</dbReference>
<dbReference type="InterPro" id="IPR027417">
    <property type="entry name" value="P-loop_NTPase"/>
</dbReference>
<dbReference type="AlphaFoldDB" id="A0A940YGB5"/>
<dbReference type="SMART" id="SM00382">
    <property type="entry name" value="AAA"/>
    <property type="match status" value="1"/>
</dbReference>
<evidence type="ECO:0000313" key="6">
    <source>
        <dbReference type="EMBL" id="MBQ0933668.1"/>
    </source>
</evidence>
<evidence type="ECO:0000256" key="3">
    <source>
        <dbReference type="ARBA" id="ARBA00022840"/>
    </source>
</evidence>
<dbReference type="CDD" id="cd00009">
    <property type="entry name" value="AAA"/>
    <property type="match status" value="1"/>
</dbReference>
<dbReference type="Proteomes" id="UP000676246">
    <property type="component" value="Unassembled WGS sequence"/>
</dbReference>
<feature type="region of interest" description="Disordered" evidence="4">
    <location>
        <begin position="268"/>
        <end position="289"/>
    </location>
</feature>